<feature type="transmembrane region" description="Helical" evidence="17">
    <location>
        <begin position="155"/>
        <end position="179"/>
    </location>
</feature>
<evidence type="ECO:0000256" key="10">
    <source>
        <dbReference type="ARBA" id="ARBA00022840"/>
    </source>
</evidence>
<evidence type="ECO:0000256" key="7">
    <source>
        <dbReference type="ARBA" id="ARBA00022692"/>
    </source>
</evidence>
<evidence type="ECO:0000256" key="2">
    <source>
        <dbReference type="ARBA" id="ARBA00004651"/>
    </source>
</evidence>
<keyword evidence="11 17" id="KW-1133">Transmembrane helix</keyword>
<dbReference type="EC" id="2.7.13.3" evidence="3"/>
<organism evidence="20 21">
    <name type="scientific">Guptibacillus hwajinpoensis</name>
    <dbReference type="NCBI Taxonomy" id="208199"/>
    <lineage>
        <taxon>Bacteria</taxon>
        <taxon>Bacillati</taxon>
        <taxon>Bacillota</taxon>
        <taxon>Bacilli</taxon>
        <taxon>Bacillales</taxon>
        <taxon>Guptibacillaceae</taxon>
        <taxon>Guptibacillus</taxon>
    </lineage>
</organism>
<comment type="subcellular location">
    <subcellularLocation>
        <location evidence="2">Cell membrane</location>
        <topology evidence="2">Multi-pass membrane protein</topology>
    </subcellularLocation>
</comment>
<evidence type="ECO:0000256" key="3">
    <source>
        <dbReference type="ARBA" id="ARBA00012438"/>
    </source>
</evidence>
<keyword evidence="13" id="KW-0843">Virulence</keyword>
<dbReference type="GeneID" id="301327381"/>
<feature type="transmembrane region" description="Helical" evidence="17">
    <location>
        <begin position="12"/>
        <end position="32"/>
    </location>
</feature>
<evidence type="ECO:0000256" key="8">
    <source>
        <dbReference type="ARBA" id="ARBA00022741"/>
    </source>
</evidence>
<dbReference type="SUPFAM" id="SSF47384">
    <property type="entry name" value="Homodimeric domain of signal transducing histidine kinase"/>
    <property type="match status" value="1"/>
</dbReference>
<dbReference type="InterPro" id="IPR003594">
    <property type="entry name" value="HATPase_dom"/>
</dbReference>
<dbReference type="InterPro" id="IPR003660">
    <property type="entry name" value="HAMP_dom"/>
</dbReference>
<evidence type="ECO:0000256" key="11">
    <source>
        <dbReference type="ARBA" id="ARBA00022989"/>
    </source>
</evidence>
<dbReference type="Pfam" id="PF00512">
    <property type="entry name" value="HisKA"/>
    <property type="match status" value="1"/>
</dbReference>
<dbReference type="GO" id="GO:0016301">
    <property type="term" value="F:kinase activity"/>
    <property type="evidence" value="ECO:0007669"/>
    <property type="project" value="UniProtKB-KW"/>
</dbReference>
<dbReference type="Gene3D" id="1.10.287.130">
    <property type="match status" value="1"/>
</dbReference>
<evidence type="ECO:0000256" key="12">
    <source>
        <dbReference type="ARBA" id="ARBA00023012"/>
    </source>
</evidence>
<dbReference type="PROSITE" id="PS50885">
    <property type="entry name" value="HAMP"/>
    <property type="match status" value="1"/>
</dbReference>
<keyword evidence="12" id="KW-0902">Two-component regulatory system</keyword>
<dbReference type="PANTHER" id="PTHR45528">
    <property type="entry name" value="SENSOR HISTIDINE KINASE CPXA"/>
    <property type="match status" value="1"/>
</dbReference>
<comment type="caution">
    <text evidence="20">The sequence shown here is derived from an EMBL/GenBank/DDBJ whole genome shotgun (WGS) entry which is preliminary data.</text>
</comment>
<keyword evidence="21" id="KW-1185">Reference proteome</keyword>
<dbReference type="PANTHER" id="PTHR45528:SF11">
    <property type="entry name" value="HISTIDINE KINASE"/>
    <property type="match status" value="1"/>
</dbReference>
<proteinExistence type="predicted"/>
<evidence type="ECO:0000259" key="19">
    <source>
        <dbReference type="PROSITE" id="PS50885"/>
    </source>
</evidence>
<comment type="function">
    <text evidence="15">Member of the two-component regulatory system HssS/HssR involved in intracellular heme homeostasis and tempering of staphylococcal virulence. HssS functions as a heme sensor histidine kinase which is autophosphorylated at a histidine residue and transfers its phosphate group to an aspartate residue of HssR. HssR/HssS activates the expression of hrtAB, an efflux pump, in response to extracellular heme, hemin, hemoglobin or blood.</text>
</comment>
<dbReference type="SUPFAM" id="SSF55874">
    <property type="entry name" value="ATPase domain of HSP90 chaperone/DNA topoisomerase II/histidine kinase"/>
    <property type="match status" value="1"/>
</dbReference>
<dbReference type="InterPro" id="IPR005467">
    <property type="entry name" value="His_kinase_dom"/>
</dbReference>
<evidence type="ECO:0000256" key="6">
    <source>
        <dbReference type="ARBA" id="ARBA00022679"/>
    </source>
</evidence>
<keyword evidence="14 17" id="KW-0472">Membrane</keyword>
<keyword evidence="5" id="KW-0597">Phosphoprotein</keyword>
<dbReference type="CDD" id="cd06225">
    <property type="entry name" value="HAMP"/>
    <property type="match status" value="1"/>
</dbReference>
<dbReference type="InterPro" id="IPR003661">
    <property type="entry name" value="HisK_dim/P_dom"/>
</dbReference>
<dbReference type="SMART" id="SM00388">
    <property type="entry name" value="HisKA"/>
    <property type="match status" value="1"/>
</dbReference>
<keyword evidence="9 20" id="KW-0418">Kinase</keyword>
<evidence type="ECO:0000256" key="16">
    <source>
        <dbReference type="ARBA" id="ARBA00040841"/>
    </source>
</evidence>
<keyword evidence="7 17" id="KW-0812">Transmembrane</keyword>
<dbReference type="Pfam" id="PF00672">
    <property type="entry name" value="HAMP"/>
    <property type="match status" value="1"/>
</dbReference>
<feature type="domain" description="HAMP" evidence="19">
    <location>
        <begin position="176"/>
        <end position="228"/>
    </location>
</feature>
<evidence type="ECO:0000256" key="9">
    <source>
        <dbReference type="ARBA" id="ARBA00022777"/>
    </source>
</evidence>
<keyword evidence="6" id="KW-0808">Transferase</keyword>
<dbReference type="Proteomes" id="UP001226720">
    <property type="component" value="Unassembled WGS sequence"/>
</dbReference>
<dbReference type="CDD" id="cd00082">
    <property type="entry name" value="HisKA"/>
    <property type="match status" value="1"/>
</dbReference>
<gene>
    <name evidence="20" type="ORF">QO000_000047</name>
</gene>
<dbReference type="SMART" id="SM00304">
    <property type="entry name" value="HAMP"/>
    <property type="match status" value="1"/>
</dbReference>
<evidence type="ECO:0000256" key="13">
    <source>
        <dbReference type="ARBA" id="ARBA00023026"/>
    </source>
</evidence>
<dbReference type="EMBL" id="JAUSWM010000001">
    <property type="protein sequence ID" value="MDQ0481094.1"/>
    <property type="molecule type" value="Genomic_DNA"/>
</dbReference>
<evidence type="ECO:0000256" key="1">
    <source>
        <dbReference type="ARBA" id="ARBA00000085"/>
    </source>
</evidence>
<evidence type="ECO:0000313" key="20">
    <source>
        <dbReference type="EMBL" id="MDQ0481094.1"/>
    </source>
</evidence>
<dbReference type="InterPro" id="IPR036097">
    <property type="entry name" value="HisK_dim/P_sf"/>
</dbReference>
<comment type="catalytic activity">
    <reaction evidence="1">
        <text>ATP + protein L-histidine = ADP + protein N-phospho-L-histidine.</text>
        <dbReference type="EC" id="2.7.13.3"/>
    </reaction>
</comment>
<dbReference type="Gene3D" id="6.10.340.10">
    <property type="match status" value="1"/>
</dbReference>
<feature type="domain" description="Histidine kinase" evidence="18">
    <location>
        <begin position="236"/>
        <end position="450"/>
    </location>
</feature>
<dbReference type="InterPro" id="IPR050398">
    <property type="entry name" value="HssS/ArlS-like"/>
</dbReference>
<protein>
    <recommendedName>
        <fullName evidence="16">Heme sensor protein HssS</fullName>
        <ecNumber evidence="3">2.7.13.3</ecNumber>
    </recommendedName>
</protein>
<dbReference type="Pfam" id="PF02518">
    <property type="entry name" value="HATPase_c"/>
    <property type="match status" value="1"/>
</dbReference>
<dbReference type="InterPro" id="IPR004358">
    <property type="entry name" value="Sig_transdc_His_kin-like_C"/>
</dbReference>
<dbReference type="RefSeq" id="WP_301551836.1">
    <property type="nucleotide sequence ID" value="NZ_JAQRMZ010000005.1"/>
</dbReference>
<evidence type="ECO:0000259" key="18">
    <source>
        <dbReference type="PROSITE" id="PS50109"/>
    </source>
</evidence>
<sequence length="455" mass="51745">MKRSIYLRSVVIYIGVVLISIILSFWIMNVFYIDTIRERLEKDITEVGRQTIALYENSSYADPSEFIANIPTFNYNLILYNESGKAVTPIDNGKWRISSQHIKKVLNGGVVRVNDRTASPPSQLNVGLPFQDSDSRYALFIRPDLSFEENTIKRVMLTTLLLVLIIGSTIFVILMRYVVRPIQRLTVATKKVAVGNFAVRINSKRQDEIGDLSRSFDHMAHDLSHLEEMRQEFVANVSHEIQSPLTSIGGYARVLQDSSLDELERKKYLGIIQKETERLSKLSGNLLKMTTLDADDPMFHLRFYSLDEQLREVIVSLEAMWTEKDIEVQLDLKEVQIEADYDQLSQVWINLLSNSIRYTESNGVISIQLKEKSGEVMVEVRDTGCGIPEEDQAHVFDRFYKADKARSSNGGSGLGLAIVQRIVHLHQGNILLESKVGIGTTITITLPKMKKRKET</sequence>
<dbReference type="PROSITE" id="PS50109">
    <property type="entry name" value="HIS_KIN"/>
    <property type="match status" value="1"/>
</dbReference>
<dbReference type="Gene3D" id="3.30.565.10">
    <property type="entry name" value="Histidine kinase-like ATPase, C-terminal domain"/>
    <property type="match status" value="1"/>
</dbReference>
<dbReference type="SUPFAM" id="SSF158472">
    <property type="entry name" value="HAMP domain-like"/>
    <property type="match status" value="1"/>
</dbReference>
<dbReference type="PRINTS" id="PR00344">
    <property type="entry name" value="BCTRLSENSOR"/>
</dbReference>
<keyword evidence="8" id="KW-0547">Nucleotide-binding</keyword>
<accession>A0ABU0JVK0</accession>
<evidence type="ECO:0000313" key="21">
    <source>
        <dbReference type="Proteomes" id="UP001226720"/>
    </source>
</evidence>
<evidence type="ECO:0000256" key="17">
    <source>
        <dbReference type="SAM" id="Phobius"/>
    </source>
</evidence>
<dbReference type="SMART" id="SM00387">
    <property type="entry name" value="HATPase_c"/>
    <property type="match status" value="1"/>
</dbReference>
<dbReference type="CDD" id="cd00075">
    <property type="entry name" value="HATPase"/>
    <property type="match status" value="1"/>
</dbReference>
<reference evidence="20" key="1">
    <citation type="submission" date="2023-07" db="EMBL/GenBank/DDBJ databases">
        <title>Genomic Encyclopedia of Type Strains, Phase IV (KMG-IV): sequencing the most valuable type-strain genomes for metagenomic binning, comparative biology and taxonomic classification.</title>
        <authorList>
            <person name="Goeker M."/>
        </authorList>
    </citation>
    <scope>NUCLEOTIDE SEQUENCE [LARGE SCALE GENOMIC DNA]</scope>
    <source>
        <strain evidence="20">JSM 076093</strain>
    </source>
</reference>
<evidence type="ECO:0000256" key="14">
    <source>
        <dbReference type="ARBA" id="ARBA00023136"/>
    </source>
</evidence>
<name>A0ABU0JVK0_9BACL</name>
<keyword evidence="4" id="KW-1003">Cell membrane</keyword>
<evidence type="ECO:0000256" key="15">
    <source>
        <dbReference type="ARBA" id="ARBA00037219"/>
    </source>
</evidence>
<evidence type="ECO:0000256" key="5">
    <source>
        <dbReference type="ARBA" id="ARBA00022553"/>
    </source>
</evidence>
<evidence type="ECO:0000256" key="4">
    <source>
        <dbReference type="ARBA" id="ARBA00022475"/>
    </source>
</evidence>
<dbReference type="InterPro" id="IPR036890">
    <property type="entry name" value="HATPase_C_sf"/>
</dbReference>
<keyword evidence="10" id="KW-0067">ATP-binding</keyword>